<dbReference type="SUPFAM" id="SSF158682">
    <property type="entry name" value="TerB-like"/>
    <property type="match status" value="1"/>
</dbReference>
<accession>A0A858RLU9</accession>
<dbReference type="RefSeq" id="WP_169455560.1">
    <property type="nucleotide sequence ID" value="NZ_CP051774.1"/>
</dbReference>
<name>A0A858RLU9_9BACT</name>
<evidence type="ECO:0008006" key="3">
    <source>
        <dbReference type="Google" id="ProtNLM"/>
    </source>
</evidence>
<proteinExistence type="predicted"/>
<organism evidence="1 2">
    <name type="scientific">Luteolibacter luteus</name>
    <dbReference type="NCBI Taxonomy" id="2728835"/>
    <lineage>
        <taxon>Bacteria</taxon>
        <taxon>Pseudomonadati</taxon>
        <taxon>Verrucomicrobiota</taxon>
        <taxon>Verrucomicrobiia</taxon>
        <taxon>Verrucomicrobiales</taxon>
        <taxon>Verrucomicrobiaceae</taxon>
        <taxon>Luteolibacter</taxon>
    </lineage>
</organism>
<evidence type="ECO:0000313" key="2">
    <source>
        <dbReference type="Proteomes" id="UP000501812"/>
    </source>
</evidence>
<keyword evidence="2" id="KW-1185">Reference proteome</keyword>
<dbReference type="Proteomes" id="UP000501812">
    <property type="component" value="Chromosome"/>
</dbReference>
<reference evidence="1 2" key="1">
    <citation type="submission" date="2020-04" db="EMBL/GenBank/DDBJ databases">
        <title>Luteolibacter sp. G-1-1-1 isolated from soil.</title>
        <authorList>
            <person name="Dahal R.H."/>
        </authorList>
    </citation>
    <scope>NUCLEOTIDE SEQUENCE [LARGE SCALE GENOMIC DNA]</scope>
    <source>
        <strain evidence="1 2">G-1-1-1</strain>
    </source>
</reference>
<dbReference type="KEGG" id="luo:HHL09_15635"/>
<evidence type="ECO:0000313" key="1">
    <source>
        <dbReference type="EMBL" id="QJE97160.1"/>
    </source>
</evidence>
<dbReference type="AlphaFoldDB" id="A0A858RLU9"/>
<dbReference type="EMBL" id="CP051774">
    <property type="protein sequence ID" value="QJE97160.1"/>
    <property type="molecule type" value="Genomic_DNA"/>
</dbReference>
<gene>
    <name evidence="1" type="ORF">HHL09_15635</name>
</gene>
<sequence>MTQNSRQALIELLFLSLYLDNHLSLAEDDVLTDALDHLGWDSAHPRETFIFQAFSNAREASADAIKIEGFLDQRSDIIKADGAEPQALTWLTKVLGADGISPSEERFLHRLEKRLFA</sequence>
<dbReference type="InterPro" id="IPR029024">
    <property type="entry name" value="TerB-like"/>
</dbReference>
<protein>
    <recommendedName>
        <fullName evidence="3">TerB family tellurite resistance protein</fullName>
    </recommendedName>
</protein>